<evidence type="ECO:0000313" key="2">
    <source>
        <dbReference type="Proteomes" id="UP000095283"/>
    </source>
</evidence>
<dbReference type="WBParaSite" id="Hba_01390">
    <property type="protein sequence ID" value="Hba_01390"/>
    <property type="gene ID" value="Hba_01390"/>
</dbReference>
<dbReference type="Proteomes" id="UP000095283">
    <property type="component" value="Unplaced"/>
</dbReference>
<organism evidence="2 3">
    <name type="scientific">Heterorhabditis bacteriophora</name>
    <name type="common">Entomopathogenic nematode worm</name>
    <dbReference type="NCBI Taxonomy" id="37862"/>
    <lineage>
        <taxon>Eukaryota</taxon>
        <taxon>Metazoa</taxon>
        <taxon>Ecdysozoa</taxon>
        <taxon>Nematoda</taxon>
        <taxon>Chromadorea</taxon>
        <taxon>Rhabditida</taxon>
        <taxon>Rhabditina</taxon>
        <taxon>Rhabditomorpha</taxon>
        <taxon>Strongyloidea</taxon>
        <taxon>Heterorhabditidae</taxon>
        <taxon>Heterorhabditis</taxon>
    </lineage>
</organism>
<feature type="region of interest" description="Disordered" evidence="1">
    <location>
        <begin position="52"/>
        <end position="95"/>
    </location>
</feature>
<feature type="compositionally biased region" description="Basic and acidic residues" evidence="1">
    <location>
        <begin position="68"/>
        <end position="95"/>
    </location>
</feature>
<name>A0A1I7W9P7_HETBA</name>
<evidence type="ECO:0000313" key="3">
    <source>
        <dbReference type="WBParaSite" id="Hba_01390"/>
    </source>
</evidence>
<proteinExistence type="predicted"/>
<reference evidence="3" key="1">
    <citation type="submission" date="2016-11" db="UniProtKB">
        <authorList>
            <consortium name="WormBaseParasite"/>
        </authorList>
    </citation>
    <scope>IDENTIFICATION</scope>
</reference>
<evidence type="ECO:0000256" key="1">
    <source>
        <dbReference type="SAM" id="MobiDB-lite"/>
    </source>
</evidence>
<dbReference type="AlphaFoldDB" id="A0A1I7W9P7"/>
<accession>A0A1I7W9P7</accession>
<protein>
    <submittedName>
        <fullName evidence="3">Uncharacterized protein</fullName>
    </submittedName>
</protein>
<sequence>MNHREDLTVNRIETTYTRETYSIMSRHRQYIDDKHISNYWLPSITMRKNTWKDTEQEPACPHGSVSTSHREAVAAHEDTHTVESPWRDEYYALHP</sequence>
<keyword evidence="2" id="KW-1185">Reference proteome</keyword>